<dbReference type="PANTHER" id="PTHR31891:SF1">
    <property type="entry name" value="FORMAMIDASE C869.04-RELATED"/>
    <property type="match status" value="1"/>
</dbReference>
<proteinExistence type="predicted"/>
<protein>
    <submittedName>
        <fullName evidence="1">Acetamidase/formamidase family protein</fullName>
    </submittedName>
</protein>
<evidence type="ECO:0000313" key="2">
    <source>
        <dbReference type="Proteomes" id="UP001579974"/>
    </source>
</evidence>
<dbReference type="Gene3D" id="2.60.120.580">
    <property type="entry name" value="Acetamidase/Formamidase-like domains"/>
    <property type="match status" value="1"/>
</dbReference>
<dbReference type="Gene3D" id="3.10.28.20">
    <property type="entry name" value="Acetamidase/Formamidase-like domains"/>
    <property type="match status" value="1"/>
</dbReference>
<evidence type="ECO:0000313" key="1">
    <source>
        <dbReference type="EMBL" id="MFB5189889.1"/>
    </source>
</evidence>
<dbReference type="Pfam" id="PF03069">
    <property type="entry name" value="FmdA_AmdA"/>
    <property type="match status" value="2"/>
</dbReference>
<dbReference type="Proteomes" id="UP001579974">
    <property type="component" value="Unassembled WGS sequence"/>
</dbReference>
<name>A0ABV5ACA5_9BACL</name>
<keyword evidence="2" id="KW-1185">Reference proteome</keyword>
<accession>A0ABV5ACA5</accession>
<comment type="caution">
    <text evidence="1">The sequence shown here is derived from an EMBL/GenBank/DDBJ whole genome shotgun (WGS) entry which is preliminary data.</text>
</comment>
<dbReference type="InterPro" id="IPR004304">
    <property type="entry name" value="FmdA_AmdA"/>
</dbReference>
<gene>
    <name evidence="1" type="ORF">KKP3000_003280</name>
</gene>
<reference evidence="1 2" key="1">
    <citation type="journal article" date="2024" name="Int. J. Mol. Sci.">
        <title>Exploration of Alicyclobacillus spp. Genome in Search of Antibiotic Resistance.</title>
        <authorList>
            <person name="Bucka-Kolendo J."/>
            <person name="Kiousi D.E."/>
            <person name="Dekowska A."/>
            <person name="Mikolajczuk-Szczyrba A."/>
            <person name="Karadedos D.M."/>
            <person name="Michael P."/>
            <person name="Galanis A."/>
            <person name="Sokolowska B."/>
        </authorList>
    </citation>
    <scope>NUCLEOTIDE SEQUENCE [LARGE SCALE GENOMIC DNA]</scope>
    <source>
        <strain evidence="1 2">KKP 3000</strain>
    </source>
</reference>
<dbReference type="SUPFAM" id="SSF141130">
    <property type="entry name" value="Acetamidase/Formamidase-like"/>
    <property type="match status" value="1"/>
</dbReference>
<organism evidence="1 2">
    <name type="scientific">Alicyclobacillus fastidiosus</name>
    <dbReference type="NCBI Taxonomy" id="392011"/>
    <lineage>
        <taxon>Bacteria</taxon>
        <taxon>Bacillati</taxon>
        <taxon>Bacillota</taxon>
        <taxon>Bacilli</taxon>
        <taxon>Bacillales</taxon>
        <taxon>Alicyclobacillaceae</taxon>
        <taxon>Alicyclobacillus</taxon>
    </lineage>
</organism>
<dbReference type="PANTHER" id="PTHR31891">
    <property type="entry name" value="FORMAMIDASE C869.04-RELATED"/>
    <property type="match status" value="1"/>
</dbReference>
<sequence length="291" mass="30825">MIYAMAPENEAVLEVEAGSTVTIATCDCFEGQIEDVNQDFGTLDWERINPATGPIFVRGAEPGDILLVHIEDIQLAEQGVMTTGPGLGVLGDELAANAIRMVEVRDGKAVFSTDIEFPLRPMIGVIGTAPGCQSVPCGTPGDHGGNMDCTRITTGAALLLPVNVPGALFALGDLHASMGDGEVAVCGIEIAGRVTVRLDVLKGKSWPLPMLVNDEVVVTIASEESLDDAAVRATKQMVHWLHDEFGMELAEATFLCSAAGDLRVCQIVDPLRTARFEVPRTIVEKLGFALA</sequence>
<dbReference type="Gene3D" id="2.40.10.120">
    <property type="match status" value="1"/>
</dbReference>
<dbReference type="EMBL" id="JBDXSU010000004">
    <property type="protein sequence ID" value="MFB5189889.1"/>
    <property type="molecule type" value="Genomic_DNA"/>
</dbReference>